<dbReference type="PANTHER" id="PTHR30149:SF0">
    <property type="entry name" value="HYDROGENASE MATURATION FACTOR HYPD"/>
    <property type="match status" value="1"/>
</dbReference>
<keyword evidence="3" id="KW-0408">Iron</keyword>
<dbReference type="PIRSF" id="PIRSF005622">
    <property type="entry name" value="Hydrgn_mat_hypD"/>
    <property type="match status" value="1"/>
</dbReference>
<dbReference type="Pfam" id="PF01924">
    <property type="entry name" value="HypD"/>
    <property type="match status" value="1"/>
</dbReference>
<evidence type="ECO:0000256" key="3">
    <source>
        <dbReference type="ARBA" id="ARBA00023004"/>
    </source>
</evidence>
<keyword evidence="5" id="KW-1185">Reference proteome</keyword>
<accession>A0ABZ1BUS3</accession>
<evidence type="ECO:0000256" key="1">
    <source>
        <dbReference type="ARBA" id="ARBA00007888"/>
    </source>
</evidence>
<gene>
    <name evidence="4" type="primary">hypD</name>
    <name evidence="4" type="ORF">U7230_10485</name>
</gene>
<evidence type="ECO:0000256" key="2">
    <source>
        <dbReference type="ARBA" id="ARBA00022723"/>
    </source>
</evidence>
<dbReference type="InterPro" id="IPR042244">
    <property type="entry name" value="HypD_2_sf"/>
</dbReference>
<reference evidence="4 5" key="1">
    <citation type="journal article" date="2024" name="Front. Microbiol.">
        <title>Novel thermophilic genera Geochorda gen. nov. and Carboxydochorda gen. nov. from the deep terrestrial subsurface reveal the ecophysiological diversity in the class Limnochordia.</title>
        <authorList>
            <person name="Karnachuk O.V."/>
            <person name="Lukina A.P."/>
            <person name="Avakyan M.R."/>
            <person name="Kadnikov V.V."/>
            <person name="Begmatov S."/>
            <person name="Beletsky A.V."/>
            <person name="Vlasova K.G."/>
            <person name="Novikov A.A."/>
            <person name="Shcherbakova V.A."/>
            <person name="Mardanov A.V."/>
            <person name="Ravin N.V."/>
        </authorList>
    </citation>
    <scope>NUCLEOTIDE SEQUENCE [LARGE SCALE GENOMIC DNA]</scope>
    <source>
        <strain evidence="4 5">L945</strain>
    </source>
</reference>
<evidence type="ECO:0000313" key="4">
    <source>
        <dbReference type="EMBL" id="WRP16517.1"/>
    </source>
</evidence>
<name>A0ABZ1BUS3_9FIRM</name>
<dbReference type="PANTHER" id="PTHR30149">
    <property type="entry name" value="HYDROGENASE PROTEIN ASSEMBLY PROTEIN HYPD"/>
    <property type="match status" value="1"/>
</dbReference>
<dbReference type="RefSeq" id="WP_324715790.1">
    <property type="nucleotide sequence ID" value="NZ_CP141615.1"/>
</dbReference>
<dbReference type="EMBL" id="CP141615">
    <property type="protein sequence ID" value="WRP16517.1"/>
    <property type="molecule type" value="Genomic_DNA"/>
</dbReference>
<keyword evidence="2" id="KW-0479">Metal-binding</keyword>
<proteinExistence type="inferred from homology"/>
<dbReference type="Gene3D" id="6.10.20.100">
    <property type="match status" value="1"/>
</dbReference>
<dbReference type="NCBIfam" id="TIGR00075">
    <property type="entry name" value="hypD"/>
    <property type="match status" value="1"/>
</dbReference>
<protein>
    <submittedName>
        <fullName evidence="4">Hydrogenase formation protein HypD</fullName>
    </submittedName>
</protein>
<comment type="similarity">
    <text evidence="1">Belongs to the HypD family.</text>
</comment>
<dbReference type="Gene3D" id="3.40.50.11740">
    <property type="entry name" value="HypD, alpha/beta domain 2"/>
    <property type="match status" value="2"/>
</dbReference>
<sequence>MKFADEFRESSLARDLSRTLAREAEAIGRPVRIMEVCGGHTHAIFKFGLYDLLPPSVRMIHGPGCPVCVTPRAVVEMAVRLAEQPGIILCTFGDMMRVPGRTRSLAQARALGADVRMVYSALDALEIARRHPDRTVVWFAIGFETTVPGTASAVRRARAEHLHNFLLLCNQVTIAPALRAILEAPDVRVDAFIGPGHVSVIIGTEPYRFVAEQYRRPVVISGFEPLDILHSVFQILRQIRSGRPEVAVQYRRAVRPEGNRLALEVMEEVFEPRDQEWRGLGVIPASGLALRPPYADMDALRVFAGLLPPALPDPRGCRCGEVLRGVATPPDCPLFGTACTPSYPMGACMVSAEGACAAYYRYGRSTAAQPAAEVGEIARS</sequence>
<dbReference type="InterPro" id="IPR042243">
    <property type="entry name" value="HypD_1"/>
</dbReference>
<dbReference type="Proteomes" id="UP001332192">
    <property type="component" value="Chromosome"/>
</dbReference>
<organism evidence="4 5">
    <name type="scientific">Carboxydichorda subterranea</name>
    <dbReference type="NCBI Taxonomy" id="3109565"/>
    <lineage>
        <taxon>Bacteria</taxon>
        <taxon>Bacillati</taxon>
        <taxon>Bacillota</taxon>
        <taxon>Limnochordia</taxon>
        <taxon>Limnochordales</taxon>
        <taxon>Geochordaceae</taxon>
        <taxon>Carboxydichorda</taxon>
    </lineage>
</organism>
<dbReference type="InterPro" id="IPR002780">
    <property type="entry name" value="Hyd_form_HypD"/>
</dbReference>
<evidence type="ECO:0000313" key="5">
    <source>
        <dbReference type="Proteomes" id="UP001332192"/>
    </source>
</evidence>